<dbReference type="InterPro" id="IPR000859">
    <property type="entry name" value="CUB_dom"/>
</dbReference>
<sequence>MATKGNFSSPNYPGLYPIDITCEYRFSGNNVRKIEIEFLEFDVESASKTCSDARMGDYVELRSCYPMELLTYPKRRLCHQQTADNRYHIEWYESCVLLKFFSNEHFVGTGFFGLYTFYTS</sequence>
<proteinExistence type="predicted"/>
<organism evidence="4 5">
    <name type="scientific">Opisthorchis viverrini</name>
    <name type="common">Southeast Asian liver fluke</name>
    <dbReference type="NCBI Taxonomy" id="6198"/>
    <lineage>
        <taxon>Eukaryota</taxon>
        <taxon>Metazoa</taxon>
        <taxon>Spiralia</taxon>
        <taxon>Lophotrochozoa</taxon>
        <taxon>Platyhelminthes</taxon>
        <taxon>Trematoda</taxon>
        <taxon>Digenea</taxon>
        <taxon>Opisthorchiida</taxon>
        <taxon>Opisthorchiata</taxon>
        <taxon>Opisthorchiidae</taxon>
        <taxon>Opisthorchis</taxon>
    </lineage>
</organism>
<dbReference type="InterPro" id="IPR053207">
    <property type="entry name" value="Non-NMDA_GluR_Accessory"/>
</dbReference>
<dbReference type="InterPro" id="IPR035914">
    <property type="entry name" value="Sperma_CUB_dom_sf"/>
</dbReference>
<dbReference type="Gene3D" id="2.60.120.290">
    <property type="entry name" value="Spermadhesin, CUB domain"/>
    <property type="match status" value="1"/>
</dbReference>
<dbReference type="PANTHER" id="PTHR47537">
    <property type="entry name" value="CUBILIN"/>
    <property type="match status" value="1"/>
</dbReference>
<gene>
    <name evidence="4" type="ORF">X801_00828</name>
</gene>
<keyword evidence="1" id="KW-1015">Disulfide bond</keyword>
<evidence type="ECO:0000259" key="3">
    <source>
        <dbReference type="PROSITE" id="PS01180"/>
    </source>
</evidence>
<dbReference type="SUPFAM" id="SSF49854">
    <property type="entry name" value="Spermadhesin, CUB domain"/>
    <property type="match status" value="1"/>
</dbReference>
<dbReference type="PROSITE" id="PS01180">
    <property type="entry name" value="CUB"/>
    <property type="match status" value="1"/>
</dbReference>
<name>A0A1S8XA09_OPIVI</name>
<dbReference type="Pfam" id="PF00431">
    <property type="entry name" value="CUB"/>
    <property type="match status" value="1"/>
</dbReference>
<accession>A0A1S8XA09</accession>
<dbReference type="SMART" id="SM00042">
    <property type="entry name" value="CUB"/>
    <property type="match status" value="1"/>
</dbReference>
<dbReference type="PANTHER" id="PTHR47537:SF2">
    <property type="entry name" value="CUBILIN"/>
    <property type="match status" value="1"/>
</dbReference>
<evidence type="ECO:0000313" key="4">
    <source>
        <dbReference type="EMBL" id="OON23263.1"/>
    </source>
</evidence>
<dbReference type="GO" id="GO:0005886">
    <property type="term" value="C:plasma membrane"/>
    <property type="evidence" value="ECO:0007669"/>
    <property type="project" value="TreeGrafter"/>
</dbReference>
<dbReference type="CDD" id="cd00041">
    <property type="entry name" value="CUB"/>
    <property type="match status" value="1"/>
</dbReference>
<dbReference type="Proteomes" id="UP000243686">
    <property type="component" value="Unassembled WGS sequence"/>
</dbReference>
<dbReference type="AlphaFoldDB" id="A0A1S8XA09"/>
<comment type="caution">
    <text evidence="2">Lacks conserved residue(s) required for the propagation of feature annotation.</text>
</comment>
<evidence type="ECO:0000313" key="5">
    <source>
        <dbReference type="Proteomes" id="UP000243686"/>
    </source>
</evidence>
<feature type="non-terminal residue" evidence="4">
    <location>
        <position position="120"/>
    </location>
</feature>
<keyword evidence="5" id="KW-1185">Reference proteome</keyword>
<dbReference type="EMBL" id="KV891577">
    <property type="protein sequence ID" value="OON23263.1"/>
    <property type="molecule type" value="Genomic_DNA"/>
</dbReference>
<protein>
    <submittedName>
        <fullName evidence="4">CUB domain protein</fullName>
    </submittedName>
</protein>
<reference evidence="4 5" key="1">
    <citation type="submission" date="2015-03" db="EMBL/GenBank/DDBJ databases">
        <title>Draft genome of the nematode, Opisthorchis viverrini.</title>
        <authorList>
            <person name="Mitreva M."/>
        </authorList>
    </citation>
    <scope>NUCLEOTIDE SEQUENCE [LARGE SCALE GENOMIC DNA]</scope>
    <source>
        <strain evidence="4">Khon Kaen</strain>
    </source>
</reference>
<evidence type="ECO:0000256" key="1">
    <source>
        <dbReference type="ARBA" id="ARBA00023157"/>
    </source>
</evidence>
<evidence type="ECO:0000256" key="2">
    <source>
        <dbReference type="PROSITE-ProRule" id="PRU00059"/>
    </source>
</evidence>
<feature type="domain" description="CUB" evidence="3">
    <location>
        <begin position="1"/>
        <end position="118"/>
    </location>
</feature>